<comment type="caution">
    <text evidence="1">The sequence shown here is derived from an EMBL/GenBank/DDBJ whole genome shotgun (WGS) entry which is preliminary data.</text>
</comment>
<gene>
    <name evidence="1" type="ORF">GCM10008938_38430</name>
</gene>
<dbReference type="Proteomes" id="UP000632222">
    <property type="component" value="Unassembled WGS sequence"/>
</dbReference>
<name>A0ABQ2D844_9DEIO</name>
<accession>A0ABQ2D844</accession>
<organism evidence="1 2">
    <name type="scientific">Deinococcus roseus</name>
    <dbReference type="NCBI Taxonomy" id="392414"/>
    <lineage>
        <taxon>Bacteria</taxon>
        <taxon>Thermotogati</taxon>
        <taxon>Deinococcota</taxon>
        <taxon>Deinococci</taxon>
        <taxon>Deinococcales</taxon>
        <taxon>Deinococcaceae</taxon>
        <taxon>Deinococcus</taxon>
    </lineage>
</organism>
<protein>
    <submittedName>
        <fullName evidence="1">Uncharacterized protein</fullName>
    </submittedName>
</protein>
<keyword evidence="2" id="KW-1185">Reference proteome</keyword>
<sequence>MPVWAQAARETAIRAVSSRVLDLFMENLFWKAPAWKEKESKKHPQTAFGCPCREEINCSGGCGFQVEDGMADDQLGL</sequence>
<reference evidence="2" key="1">
    <citation type="journal article" date="2019" name="Int. J. Syst. Evol. Microbiol.">
        <title>The Global Catalogue of Microorganisms (GCM) 10K type strain sequencing project: providing services to taxonomists for standard genome sequencing and annotation.</title>
        <authorList>
            <consortium name="The Broad Institute Genomics Platform"/>
            <consortium name="The Broad Institute Genome Sequencing Center for Infectious Disease"/>
            <person name="Wu L."/>
            <person name="Ma J."/>
        </authorList>
    </citation>
    <scope>NUCLEOTIDE SEQUENCE [LARGE SCALE GENOMIC DNA]</scope>
    <source>
        <strain evidence="2">JCM 14370</strain>
    </source>
</reference>
<evidence type="ECO:0000313" key="2">
    <source>
        <dbReference type="Proteomes" id="UP000632222"/>
    </source>
</evidence>
<proteinExistence type="predicted"/>
<dbReference type="EMBL" id="BMOD01000019">
    <property type="protein sequence ID" value="GGJ48731.1"/>
    <property type="molecule type" value="Genomic_DNA"/>
</dbReference>
<evidence type="ECO:0000313" key="1">
    <source>
        <dbReference type="EMBL" id="GGJ48731.1"/>
    </source>
</evidence>